<dbReference type="SUPFAM" id="SSF144232">
    <property type="entry name" value="HIT/MYND zinc finger-like"/>
    <property type="match status" value="1"/>
</dbReference>
<dbReference type="Proteomes" id="UP001107558">
    <property type="component" value="Chromosome 3"/>
</dbReference>
<comment type="caution">
    <text evidence="6">The sequence shown here is derived from an EMBL/GenBank/DDBJ whole genome shotgun (WGS) entry which is preliminary data.</text>
</comment>
<dbReference type="InterPro" id="IPR002893">
    <property type="entry name" value="Znf_MYND"/>
</dbReference>
<sequence length="478" mass="56150">MLLPLSYRRTSQSLAECQLKLLSALIVENFNDDNENDITDEDKFREFKTSPKQIFCSFICQVCKVNLSRYFLCNECKMVSYCKEEHLKIDYLNHKGLCMAIKLIAKRRGSHVYNMAGHLNAIEFRNLRLHTIYLCEQFLNRSLANYEREIFLFPRLCHEVTCREWKSQLLSDCEKCGHVSFCNLHPLNENHKKFCNAFALYQRIILHEKSYGVINVALPQKILKRTPTLCDDVKDTMRLLYKNITAFQDDCINSALMEIATAPLTIFYACQKMGLEFKEQMVIHFVGAEMQFEANKLDKWESIFFHLITEISDLHIVFIGSELNEEKLPVEIISRTRMCKTCRLNYRGIRFDFQCKKFYHDYCNSLSYTKPDIVCFLNPALYRPGYRGFDTWPRTIDAAIKTSSPVLITSLTENECYLDFERIKYLTNDEFEILLPPLKNPYASTRPERNFSTDEDVPLTFKNNFLFAISKIKDLIEF</sequence>
<dbReference type="Pfam" id="PF20179">
    <property type="entry name" value="MSS51_C"/>
    <property type="match status" value="1"/>
</dbReference>
<keyword evidence="1" id="KW-0479">Metal-binding</keyword>
<evidence type="ECO:0000259" key="5">
    <source>
        <dbReference type="Pfam" id="PF20179"/>
    </source>
</evidence>
<keyword evidence="7" id="KW-1185">Reference proteome</keyword>
<name>A0A9J6BM88_POLVA</name>
<dbReference type="PANTHER" id="PTHR28069:SF2">
    <property type="entry name" value="GH20023P"/>
    <property type="match status" value="1"/>
</dbReference>
<evidence type="ECO:0000256" key="2">
    <source>
        <dbReference type="ARBA" id="ARBA00022771"/>
    </source>
</evidence>
<feature type="domain" description="MYND-type" evidence="4">
    <location>
        <begin position="60"/>
        <end position="98"/>
    </location>
</feature>
<gene>
    <name evidence="6" type="ORF">PVAND_001207</name>
</gene>
<feature type="domain" description="Mitochondrial splicing suppressor 51-like C-terminal" evidence="5">
    <location>
        <begin position="263"/>
        <end position="451"/>
    </location>
</feature>
<organism evidence="6 7">
    <name type="scientific">Polypedilum vanderplanki</name>
    <name type="common">Sleeping chironomid midge</name>
    <dbReference type="NCBI Taxonomy" id="319348"/>
    <lineage>
        <taxon>Eukaryota</taxon>
        <taxon>Metazoa</taxon>
        <taxon>Ecdysozoa</taxon>
        <taxon>Arthropoda</taxon>
        <taxon>Hexapoda</taxon>
        <taxon>Insecta</taxon>
        <taxon>Pterygota</taxon>
        <taxon>Neoptera</taxon>
        <taxon>Endopterygota</taxon>
        <taxon>Diptera</taxon>
        <taxon>Nematocera</taxon>
        <taxon>Chironomoidea</taxon>
        <taxon>Chironomidae</taxon>
        <taxon>Chironominae</taxon>
        <taxon>Polypedilum</taxon>
        <taxon>Polypedilum</taxon>
    </lineage>
</organism>
<keyword evidence="3" id="KW-0862">Zinc</keyword>
<evidence type="ECO:0000313" key="6">
    <source>
        <dbReference type="EMBL" id="KAG5670980.1"/>
    </source>
</evidence>
<proteinExistence type="predicted"/>
<evidence type="ECO:0000256" key="3">
    <source>
        <dbReference type="ARBA" id="ARBA00022833"/>
    </source>
</evidence>
<dbReference type="AlphaFoldDB" id="A0A9J6BM88"/>
<dbReference type="OrthoDB" id="5282002at2759"/>
<keyword evidence="2" id="KW-0863">Zinc-finger</keyword>
<evidence type="ECO:0000256" key="1">
    <source>
        <dbReference type="ARBA" id="ARBA00022723"/>
    </source>
</evidence>
<evidence type="ECO:0008006" key="8">
    <source>
        <dbReference type="Google" id="ProtNLM"/>
    </source>
</evidence>
<dbReference type="Gene3D" id="6.10.140.2220">
    <property type="match status" value="1"/>
</dbReference>
<dbReference type="InterPro" id="IPR046824">
    <property type="entry name" value="Mss51-like_C"/>
</dbReference>
<reference evidence="6" key="1">
    <citation type="submission" date="2021-03" db="EMBL/GenBank/DDBJ databases">
        <title>Chromosome level genome of the anhydrobiotic midge Polypedilum vanderplanki.</title>
        <authorList>
            <person name="Yoshida Y."/>
            <person name="Kikawada T."/>
            <person name="Gusev O."/>
        </authorList>
    </citation>
    <scope>NUCLEOTIDE SEQUENCE</scope>
    <source>
        <strain evidence="6">NIAS01</strain>
        <tissue evidence="6">Whole body or cell culture</tissue>
    </source>
</reference>
<dbReference type="GO" id="GO:0008270">
    <property type="term" value="F:zinc ion binding"/>
    <property type="evidence" value="ECO:0007669"/>
    <property type="project" value="UniProtKB-KW"/>
</dbReference>
<accession>A0A9J6BM88</accession>
<dbReference type="EMBL" id="JADBJN010000003">
    <property type="protein sequence ID" value="KAG5670980.1"/>
    <property type="molecule type" value="Genomic_DNA"/>
</dbReference>
<dbReference type="PANTHER" id="PTHR28069">
    <property type="entry name" value="GH20023P"/>
    <property type="match status" value="1"/>
</dbReference>
<evidence type="ECO:0000259" key="4">
    <source>
        <dbReference type="Pfam" id="PF01753"/>
    </source>
</evidence>
<dbReference type="Pfam" id="PF01753">
    <property type="entry name" value="zf-MYND"/>
    <property type="match status" value="1"/>
</dbReference>
<evidence type="ECO:0000313" key="7">
    <source>
        <dbReference type="Proteomes" id="UP001107558"/>
    </source>
</evidence>
<protein>
    <recommendedName>
        <fullName evidence="8">MYND-type domain-containing protein</fullName>
    </recommendedName>
</protein>